<protein>
    <submittedName>
        <fullName evidence="2">Uncharacterized protein</fullName>
    </submittedName>
</protein>
<feature type="region of interest" description="Disordered" evidence="1">
    <location>
        <begin position="153"/>
        <end position="178"/>
    </location>
</feature>
<sequence length="324" mass="35155">MATGQSPEFEFWMVRNPPFPPPKLSTADELFVDGVILPLHLLRLTPDPRVSHQQTAIQINYKSDGDPNPVSPPSRKWKDMIRGMKVQKKKGDGDGDGDGDVKLRRRNQNRKKNSGGTAPELNINIWPFSFSRSRSAGNGATFRFPYKKLSVGRKVSSAPCSRSNSRGESSSSSTSKVVGNKSVKYPLPRIAGVGGVHVGRINTIWQVRRGCKKNTDAKKTSTTTTKKKKTEEDDGEGENGEAVQTDDRCGGGAKKVSGNSGVGIKALSLNVNTCIGNRLQTSCSGEEDDSNSKLRLTGGNQIPNKVGSSGSHFNLKTFFAKKVY</sequence>
<dbReference type="AlphaFoldDB" id="A0A0K9PXB8"/>
<dbReference type="OrthoDB" id="1933735at2759"/>
<dbReference type="Proteomes" id="UP000036987">
    <property type="component" value="Unassembled WGS sequence"/>
</dbReference>
<feature type="region of interest" description="Disordered" evidence="1">
    <location>
        <begin position="213"/>
        <end position="252"/>
    </location>
</feature>
<feature type="region of interest" description="Disordered" evidence="1">
    <location>
        <begin position="58"/>
        <end position="118"/>
    </location>
</feature>
<evidence type="ECO:0000313" key="2">
    <source>
        <dbReference type="EMBL" id="KMZ73626.1"/>
    </source>
</evidence>
<organism evidence="2 3">
    <name type="scientific">Zostera marina</name>
    <name type="common">Eelgrass</name>
    <dbReference type="NCBI Taxonomy" id="29655"/>
    <lineage>
        <taxon>Eukaryota</taxon>
        <taxon>Viridiplantae</taxon>
        <taxon>Streptophyta</taxon>
        <taxon>Embryophyta</taxon>
        <taxon>Tracheophyta</taxon>
        <taxon>Spermatophyta</taxon>
        <taxon>Magnoliopsida</taxon>
        <taxon>Liliopsida</taxon>
        <taxon>Zosteraceae</taxon>
        <taxon>Zostera</taxon>
    </lineage>
</organism>
<gene>
    <name evidence="2" type="ORF">ZOSMA_145G00160</name>
</gene>
<reference evidence="3" key="1">
    <citation type="journal article" date="2016" name="Nature">
        <title>The genome of the seagrass Zostera marina reveals angiosperm adaptation to the sea.</title>
        <authorList>
            <person name="Olsen J.L."/>
            <person name="Rouze P."/>
            <person name="Verhelst B."/>
            <person name="Lin Y.-C."/>
            <person name="Bayer T."/>
            <person name="Collen J."/>
            <person name="Dattolo E."/>
            <person name="De Paoli E."/>
            <person name="Dittami S."/>
            <person name="Maumus F."/>
            <person name="Michel G."/>
            <person name="Kersting A."/>
            <person name="Lauritano C."/>
            <person name="Lohaus R."/>
            <person name="Toepel M."/>
            <person name="Tonon T."/>
            <person name="Vanneste K."/>
            <person name="Amirebrahimi M."/>
            <person name="Brakel J."/>
            <person name="Bostroem C."/>
            <person name="Chovatia M."/>
            <person name="Grimwood J."/>
            <person name="Jenkins J.W."/>
            <person name="Jueterbock A."/>
            <person name="Mraz A."/>
            <person name="Stam W.T."/>
            <person name="Tice H."/>
            <person name="Bornberg-Bauer E."/>
            <person name="Green P.J."/>
            <person name="Pearson G.A."/>
            <person name="Procaccini G."/>
            <person name="Duarte C.M."/>
            <person name="Schmutz J."/>
            <person name="Reusch T.B.H."/>
            <person name="Van de Peer Y."/>
        </authorList>
    </citation>
    <scope>NUCLEOTIDE SEQUENCE [LARGE SCALE GENOMIC DNA]</scope>
    <source>
        <strain evidence="3">cv. Finnish</strain>
    </source>
</reference>
<dbReference type="EMBL" id="LFYR01000562">
    <property type="protein sequence ID" value="KMZ73626.1"/>
    <property type="molecule type" value="Genomic_DNA"/>
</dbReference>
<keyword evidence="3" id="KW-1185">Reference proteome</keyword>
<accession>A0A0K9PXB8</accession>
<name>A0A0K9PXB8_ZOSMR</name>
<dbReference type="PANTHER" id="PTHR35132:SF1">
    <property type="entry name" value="SERINE_ARGININE REPETITIVE MATRIX-LIKE PROTEIN"/>
    <property type="match status" value="1"/>
</dbReference>
<dbReference type="OMA" id="KWPNSPG"/>
<evidence type="ECO:0000256" key="1">
    <source>
        <dbReference type="SAM" id="MobiDB-lite"/>
    </source>
</evidence>
<feature type="compositionally biased region" description="Low complexity" evidence="1">
    <location>
        <begin position="161"/>
        <end position="178"/>
    </location>
</feature>
<feature type="compositionally biased region" description="Basic residues" evidence="1">
    <location>
        <begin position="103"/>
        <end position="113"/>
    </location>
</feature>
<dbReference type="PANTHER" id="PTHR35132">
    <property type="entry name" value="SERINE/ARGININE REPETITIVE MATRIX-LIKE PROTEIN"/>
    <property type="match status" value="1"/>
</dbReference>
<proteinExistence type="predicted"/>
<evidence type="ECO:0000313" key="3">
    <source>
        <dbReference type="Proteomes" id="UP000036987"/>
    </source>
</evidence>
<comment type="caution">
    <text evidence="2">The sequence shown here is derived from an EMBL/GenBank/DDBJ whole genome shotgun (WGS) entry which is preliminary data.</text>
</comment>